<proteinExistence type="predicted"/>
<accession>A0A8S3YDG3</accession>
<evidence type="ECO:0000313" key="2">
    <source>
        <dbReference type="EMBL" id="CAG5115067.1"/>
    </source>
</evidence>
<dbReference type="EMBL" id="CAJHNH020000073">
    <property type="protein sequence ID" value="CAG5115067.1"/>
    <property type="molecule type" value="Genomic_DNA"/>
</dbReference>
<dbReference type="AlphaFoldDB" id="A0A8S3YDG3"/>
<keyword evidence="1" id="KW-0732">Signal</keyword>
<gene>
    <name evidence="2" type="ORF">CUNI_LOCUS625</name>
</gene>
<name>A0A8S3YDG3_9EUPU</name>
<protein>
    <submittedName>
        <fullName evidence="2">Uncharacterized protein</fullName>
    </submittedName>
</protein>
<feature type="signal peptide" evidence="1">
    <location>
        <begin position="1"/>
        <end position="19"/>
    </location>
</feature>
<reference evidence="2" key="1">
    <citation type="submission" date="2021-04" db="EMBL/GenBank/DDBJ databases">
        <authorList>
            <consortium name="Molecular Ecology Group"/>
        </authorList>
    </citation>
    <scope>NUCLEOTIDE SEQUENCE</scope>
</reference>
<keyword evidence="3" id="KW-1185">Reference proteome</keyword>
<comment type="caution">
    <text evidence="2">The sequence shown here is derived from an EMBL/GenBank/DDBJ whole genome shotgun (WGS) entry which is preliminary data.</text>
</comment>
<evidence type="ECO:0000256" key="1">
    <source>
        <dbReference type="SAM" id="SignalP"/>
    </source>
</evidence>
<evidence type="ECO:0000313" key="3">
    <source>
        <dbReference type="Proteomes" id="UP000678393"/>
    </source>
</evidence>
<feature type="chain" id="PRO_5035947864" evidence="1">
    <location>
        <begin position="20"/>
        <end position="213"/>
    </location>
</feature>
<organism evidence="2 3">
    <name type="scientific">Candidula unifasciata</name>
    <dbReference type="NCBI Taxonomy" id="100452"/>
    <lineage>
        <taxon>Eukaryota</taxon>
        <taxon>Metazoa</taxon>
        <taxon>Spiralia</taxon>
        <taxon>Lophotrochozoa</taxon>
        <taxon>Mollusca</taxon>
        <taxon>Gastropoda</taxon>
        <taxon>Heterobranchia</taxon>
        <taxon>Euthyneura</taxon>
        <taxon>Panpulmonata</taxon>
        <taxon>Eupulmonata</taxon>
        <taxon>Stylommatophora</taxon>
        <taxon>Helicina</taxon>
        <taxon>Helicoidea</taxon>
        <taxon>Geomitridae</taxon>
        <taxon>Candidula</taxon>
    </lineage>
</organism>
<dbReference type="Proteomes" id="UP000678393">
    <property type="component" value="Unassembled WGS sequence"/>
</dbReference>
<sequence length="213" mass="23924">MRNLKKTLLLVFFVNFSPANMFSTDEEIFISDPCNRRTRSCALALRYSQCAQVINRETECSIRSVCSKLEFKHVYDLACRGQELLESLSRSLDPACVKKLESSECDLGMNPMTIFDYGNISKRFHLCDKIQASPIAKCLAGNVDYNTPDCTQEQYGSIVNVVCAVGAGRAHTIRLDMCLLCVPVCTCLFIVATLSRLMHQLSVTEFEMLVVLH</sequence>